<evidence type="ECO:0000256" key="6">
    <source>
        <dbReference type="PROSITE-ProRule" id="PRU00546"/>
    </source>
</evidence>
<dbReference type="InterPro" id="IPR018253">
    <property type="entry name" value="DnaJ_domain_CS"/>
</dbReference>
<dbReference type="Gene3D" id="2.10.230.10">
    <property type="entry name" value="Heat shock protein DnaJ, cysteine-rich domain"/>
    <property type="match status" value="1"/>
</dbReference>
<dbReference type="FunFam" id="2.60.260.20:FF:000005">
    <property type="entry name" value="Chaperone protein dnaJ 1, mitochondrial"/>
    <property type="match status" value="1"/>
</dbReference>
<sequence length="535" mass="58693">MPVSHSSQQCPFFTIPSTGSRISNFVRSRPPICYFPPKPASSNPKTLVFCSLPPPFIRSNNSPFFPFGTHRRRDASVLAAAKKSGPDYYSVLDVGKNATLQEIKASYRKLARKYHPDMNKGHGAEEKFKEISSAYEVLSDAEKRSLYDRFGEAGLRGEYNDSSIGVPWADPFEMFNPYFGDSNPFFGVSGSSSGFKFDFGSEGRQDLDIRCEMHLSFKESIFGGERDIEIPCLEACDGCDGTGAKSNNCIKVCSHCGGRGGMVKTEKTPFGFASQVSTCPKCSGNGKVITDACRRCNGHGQVKSKRSMRVVIPPGVSDGVFMRLRGEGNIDKTRSIAGDLILAIHVEEEHGISRDGLNLCSKVEVHYTEAILGTVTKVKTVEGIKDLKIPPGCQPGDTLKIENMGVPNMSKPHERGDHHFLVNVQIPKNISNEERDLLKALASIRATSMEHSVPSDGGHPQRSASNLWKSVKSIFRQKQSGERFASMNAETPALWAHSSNLLPLSVFAILFIACTMALVKTTQCTFHKKKATDMT</sequence>
<dbReference type="HAMAP" id="MF_01152">
    <property type="entry name" value="DnaJ"/>
    <property type="match status" value="1"/>
</dbReference>
<dbReference type="PROSITE" id="PS51188">
    <property type="entry name" value="ZF_CR"/>
    <property type="match status" value="1"/>
</dbReference>
<dbReference type="InterPro" id="IPR001623">
    <property type="entry name" value="DnaJ_domain"/>
</dbReference>
<dbReference type="GO" id="GO:0031072">
    <property type="term" value="F:heat shock protein binding"/>
    <property type="evidence" value="ECO:0007669"/>
    <property type="project" value="InterPro"/>
</dbReference>
<dbReference type="AlphaFoldDB" id="A0A484NC24"/>
<dbReference type="GO" id="GO:0051082">
    <property type="term" value="F:unfolded protein binding"/>
    <property type="evidence" value="ECO:0007669"/>
    <property type="project" value="InterPro"/>
</dbReference>
<keyword evidence="7" id="KW-0812">Transmembrane</keyword>
<evidence type="ECO:0000256" key="4">
    <source>
        <dbReference type="ARBA" id="ARBA00022833"/>
    </source>
</evidence>
<dbReference type="GO" id="GO:0005524">
    <property type="term" value="F:ATP binding"/>
    <property type="evidence" value="ECO:0007669"/>
    <property type="project" value="InterPro"/>
</dbReference>
<keyword evidence="1 6" id="KW-0479">Metal-binding</keyword>
<proteinExistence type="inferred from homology"/>
<dbReference type="OrthoDB" id="10256793at2759"/>
<dbReference type="GO" id="GO:0042026">
    <property type="term" value="P:protein refolding"/>
    <property type="evidence" value="ECO:0007669"/>
    <property type="project" value="TreeGrafter"/>
</dbReference>
<dbReference type="CDD" id="cd10719">
    <property type="entry name" value="DnaJ_zf"/>
    <property type="match status" value="1"/>
</dbReference>
<keyword evidence="2" id="KW-0677">Repeat</keyword>
<keyword evidence="3 6" id="KW-0863">Zinc-finger</keyword>
<dbReference type="PROSITE" id="PS50076">
    <property type="entry name" value="DNAJ_2"/>
    <property type="match status" value="1"/>
</dbReference>
<dbReference type="PANTHER" id="PTHR43096">
    <property type="entry name" value="DNAJ HOMOLOG 1, MITOCHONDRIAL-RELATED"/>
    <property type="match status" value="1"/>
</dbReference>
<evidence type="ECO:0000313" key="10">
    <source>
        <dbReference type="EMBL" id="VFQ97828.1"/>
    </source>
</evidence>
<dbReference type="InterPro" id="IPR001305">
    <property type="entry name" value="HSP_DnaJ_Cys-rich_dom"/>
</dbReference>
<keyword evidence="7" id="KW-1133">Transmembrane helix</keyword>
<evidence type="ECO:0000259" key="8">
    <source>
        <dbReference type="PROSITE" id="PS50076"/>
    </source>
</evidence>
<dbReference type="EMBL" id="OOIL02006555">
    <property type="protein sequence ID" value="VFQ97828.1"/>
    <property type="molecule type" value="Genomic_DNA"/>
</dbReference>
<keyword evidence="4 6" id="KW-0862">Zinc</keyword>
<evidence type="ECO:0000256" key="7">
    <source>
        <dbReference type="SAM" id="Phobius"/>
    </source>
</evidence>
<dbReference type="Pfam" id="PF01556">
    <property type="entry name" value="DnaJ_C"/>
    <property type="match status" value="1"/>
</dbReference>
<dbReference type="GO" id="GO:0009408">
    <property type="term" value="P:response to heat"/>
    <property type="evidence" value="ECO:0007669"/>
    <property type="project" value="InterPro"/>
</dbReference>
<dbReference type="GO" id="GO:0008270">
    <property type="term" value="F:zinc ion binding"/>
    <property type="evidence" value="ECO:0007669"/>
    <property type="project" value="UniProtKB-KW"/>
</dbReference>
<dbReference type="PROSITE" id="PS00636">
    <property type="entry name" value="DNAJ_1"/>
    <property type="match status" value="1"/>
</dbReference>
<dbReference type="InterPro" id="IPR036869">
    <property type="entry name" value="J_dom_sf"/>
</dbReference>
<dbReference type="InterPro" id="IPR012724">
    <property type="entry name" value="DnaJ"/>
</dbReference>
<name>A0A484NC24_9ASTE</name>
<dbReference type="GO" id="GO:0009535">
    <property type="term" value="C:chloroplast thylakoid membrane"/>
    <property type="evidence" value="ECO:0007669"/>
    <property type="project" value="TreeGrafter"/>
</dbReference>
<accession>A0A484NC24</accession>
<feature type="domain" description="J" evidence="8">
    <location>
        <begin position="87"/>
        <end position="151"/>
    </location>
</feature>
<protein>
    <recommendedName>
        <fullName evidence="12">J domain-containing protein</fullName>
    </recommendedName>
</protein>
<evidence type="ECO:0000256" key="1">
    <source>
        <dbReference type="ARBA" id="ARBA00022723"/>
    </source>
</evidence>
<dbReference type="FunFam" id="2.10.230.10:FF:000002">
    <property type="entry name" value="Molecular chaperone DnaJ"/>
    <property type="match status" value="1"/>
</dbReference>
<reference evidence="10 11" key="1">
    <citation type="submission" date="2018-04" db="EMBL/GenBank/DDBJ databases">
        <authorList>
            <person name="Vogel A."/>
        </authorList>
    </citation>
    <scope>NUCLEOTIDE SEQUENCE [LARGE SCALE GENOMIC DNA]</scope>
</reference>
<dbReference type="SUPFAM" id="SSF46565">
    <property type="entry name" value="Chaperone J-domain"/>
    <property type="match status" value="1"/>
</dbReference>
<dbReference type="InterPro" id="IPR008971">
    <property type="entry name" value="HSP40/DnaJ_pept-bd"/>
</dbReference>
<dbReference type="Pfam" id="PF00226">
    <property type="entry name" value="DnaJ"/>
    <property type="match status" value="1"/>
</dbReference>
<dbReference type="Gene3D" id="1.10.287.110">
    <property type="entry name" value="DnaJ domain"/>
    <property type="match status" value="1"/>
</dbReference>
<feature type="transmembrane region" description="Helical" evidence="7">
    <location>
        <begin position="501"/>
        <end position="519"/>
    </location>
</feature>
<dbReference type="Pfam" id="PF00684">
    <property type="entry name" value="DnaJ_CXXCXGXG"/>
    <property type="match status" value="1"/>
</dbReference>
<evidence type="ECO:0008006" key="12">
    <source>
        <dbReference type="Google" id="ProtNLM"/>
    </source>
</evidence>
<evidence type="ECO:0000256" key="3">
    <source>
        <dbReference type="ARBA" id="ARBA00022771"/>
    </source>
</evidence>
<dbReference type="PRINTS" id="PR00625">
    <property type="entry name" value="JDOMAIN"/>
</dbReference>
<dbReference type="CDD" id="cd06257">
    <property type="entry name" value="DnaJ"/>
    <property type="match status" value="1"/>
</dbReference>
<evidence type="ECO:0000256" key="5">
    <source>
        <dbReference type="ARBA" id="ARBA00023186"/>
    </source>
</evidence>
<dbReference type="Gene3D" id="2.60.260.20">
    <property type="entry name" value="Urease metallochaperone UreE, N-terminal domain"/>
    <property type="match status" value="2"/>
</dbReference>
<dbReference type="InterPro" id="IPR036410">
    <property type="entry name" value="HSP_DnaJ_Cys-rich_dom_sf"/>
</dbReference>
<evidence type="ECO:0000256" key="2">
    <source>
        <dbReference type="ARBA" id="ARBA00022737"/>
    </source>
</evidence>
<dbReference type="SMART" id="SM00271">
    <property type="entry name" value="DnaJ"/>
    <property type="match status" value="1"/>
</dbReference>
<organism evidence="10 11">
    <name type="scientific">Cuscuta campestris</name>
    <dbReference type="NCBI Taxonomy" id="132261"/>
    <lineage>
        <taxon>Eukaryota</taxon>
        <taxon>Viridiplantae</taxon>
        <taxon>Streptophyta</taxon>
        <taxon>Embryophyta</taxon>
        <taxon>Tracheophyta</taxon>
        <taxon>Spermatophyta</taxon>
        <taxon>Magnoliopsida</taxon>
        <taxon>eudicotyledons</taxon>
        <taxon>Gunneridae</taxon>
        <taxon>Pentapetalae</taxon>
        <taxon>asterids</taxon>
        <taxon>lamiids</taxon>
        <taxon>Solanales</taxon>
        <taxon>Convolvulaceae</taxon>
        <taxon>Cuscuteae</taxon>
        <taxon>Cuscuta</taxon>
        <taxon>Cuscuta subgen. Grammica</taxon>
        <taxon>Cuscuta sect. Cleistogrammica</taxon>
    </lineage>
</organism>
<keyword evidence="7" id="KW-0472">Membrane</keyword>
<dbReference type="SUPFAM" id="SSF49493">
    <property type="entry name" value="HSP40/DnaJ peptide-binding domain"/>
    <property type="match status" value="2"/>
</dbReference>
<keyword evidence="11" id="KW-1185">Reference proteome</keyword>
<keyword evidence="5" id="KW-0143">Chaperone</keyword>
<feature type="zinc finger region" description="CR-type" evidence="6">
    <location>
        <begin position="223"/>
        <end position="305"/>
    </location>
</feature>
<dbReference type="Proteomes" id="UP000595140">
    <property type="component" value="Unassembled WGS sequence"/>
</dbReference>
<evidence type="ECO:0000313" key="11">
    <source>
        <dbReference type="Proteomes" id="UP000595140"/>
    </source>
</evidence>
<dbReference type="PANTHER" id="PTHR43096:SF26">
    <property type="entry name" value="CR-TYPE DOMAIN-CONTAINING PROTEIN"/>
    <property type="match status" value="1"/>
</dbReference>
<dbReference type="CDD" id="cd10747">
    <property type="entry name" value="DnaJ_C"/>
    <property type="match status" value="1"/>
</dbReference>
<dbReference type="SUPFAM" id="SSF57938">
    <property type="entry name" value="DnaJ/Hsp40 cysteine-rich domain"/>
    <property type="match status" value="1"/>
</dbReference>
<evidence type="ECO:0000259" key="9">
    <source>
        <dbReference type="PROSITE" id="PS51188"/>
    </source>
</evidence>
<dbReference type="InterPro" id="IPR002939">
    <property type="entry name" value="DnaJ_C"/>
</dbReference>
<gene>
    <name evidence="10" type="ORF">CCAM_LOCUS39604</name>
</gene>
<feature type="domain" description="CR-type" evidence="9">
    <location>
        <begin position="223"/>
        <end position="305"/>
    </location>
</feature>